<dbReference type="GO" id="GO:0005840">
    <property type="term" value="C:ribosome"/>
    <property type="evidence" value="ECO:0007669"/>
    <property type="project" value="UniProtKB-KW"/>
</dbReference>
<dbReference type="OMA" id="KPGRITW"/>
<reference evidence="7" key="6">
    <citation type="journal article" date="2008" name="Nucleic Acids Res.">
        <title>The rice annotation project database (RAP-DB): 2008 update.</title>
        <authorList>
            <consortium name="The rice annotation project (RAP)"/>
        </authorList>
    </citation>
    <scope>GENOME REANNOTATION</scope>
    <source>
        <strain evidence="7">cv. Nipponbare</strain>
    </source>
</reference>
<dbReference type="PANTHER" id="PTHR11545:SF2">
    <property type="entry name" value="LARGE RIBOSOMAL SUBUNIT PROTEIN UL13M"/>
    <property type="match status" value="1"/>
</dbReference>
<organism evidence="6 7">
    <name type="scientific">Oryza sativa subsp. japonica</name>
    <name type="common">Rice</name>
    <dbReference type="NCBI Taxonomy" id="39947"/>
    <lineage>
        <taxon>Eukaryota</taxon>
        <taxon>Viridiplantae</taxon>
        <taxon>Streptophyta</taxon>
        <taxon>Embryophyta</taxon>
        <taxon>Tracheophyta</taxon>
        <taxon>Spermatophyta</taxon>
        <taxon>Magnoliopsida</taxon>
        <taxon>Liliopsida</taxon>
        <taxon>Poales</taxon>
        <taxon>Poaceae</taxon>
        <taxon>BOP clade</taxon>
        <taxon>Oryzoideae</taxon>
        <taxon>Oryzeae</taxon>
        <taxon>Oryzinae</taxon>
        <taxon>Oryza</taxon>
        <taxon>Oryza sativa</taxon>
    </lineage>
</organism>
<dbReference type="InterPro" id="IPR036899">
    <property type="entry name" value="Ribosomal_uL13_sf"/>
</dbReference>
<reference evidence="5" key="1">
    <citation type="submission" date="2004-10" db="EMBL/GenBank/DDBJ databases">
        <title>Oryza sativa (japonica cultivar-group) chromosome 5 BAC clone OSJNBa0004B23, complete sequence.</title>
        <authorList>
            <person name="Chow T.-Y."/>
            <person name="Hsing Y.-I."/>
            <person name="Chen C.-S."/>
            <person name="Chen H.-H."/>
            <person name="Liu S.-M."/>
            <person name="Chao Y.-T."/>
            <person name="Chang S.-J."/>
            <person name="Chen H.-C."/>
            <person name="Chen S.-K."/>
            <person name="Chen T.-R."/>
            <person name="Chen Y.-L."/>
            <person name="Cheng C.-H."/>
            <person name="Chung C.-I."/>
            <person name="Han S.-Y."/>
            <person name="Hsiao S.-H."/>
            <person name="Hsiung J.-N."/>
            <person name="Hsu C.-H."/>
            <person name="Huang J.-J."/>
            <person name="Kau P.-I."/>
            <person name="Lee M.-C."/>
            <person name="Leu H.-L."/>
            <person name="Li Y.-F."/>
            <person name="Lin S.-J."/>
            <person name="Lin Y.-C."/>
            <person name="Wu S.-W."/>
            <person name="Yu C.-Y."/>
            <person name="Yu S.-W."/>
            <person name="Wu H.-P."/>
            <person name="Shaw J.-F."/>
            <person name="McCombie W.R."/>
            <person name="Spiegel L."/>
            <person name="de la Bastide M."/>
            <person name="Zutavern T."/>
            <person name="Muller S."/>
            <person name="Nascimento L."/>
            <person name="Balija V."/>
            <person name="Bell M."/>
            <person name="Miller B."/>
            <person name="Katzenberger F."/>
            <person name="Andrade M.V."/>
            <person name="Dike S."/>
            <person name="O'Shaughnessy A."/>
            <person name="Palmer L."/>
        </authorList>
    </citation>
    <scope>NUCLEOTIDE SEQUENCE</scope>
</reference>
<reference evidence="6" key="4">
    <citation type="journal article" date="2007" name="Genome Res.">
        <title>Curated Genome Annotation of Oryza sativa ssp. japonica and Comparative Genome Analysis with Arabidopsis thaliana.</title>
        <authorList>
            <consortium name="The Rice Annotation Project (RAP)"/>
            <person name="Itoh T."/>
            <person name="Tanaka T."/>
            <person name="Barrero R.A."/>
            <person name="Yamasaki C."/>
            <person name="Fujii Y."/>
            <person name="Hilton P.B."/>
            <person name="Antonio B.A."/>
            <person name="Aono H."/>
            <person name="Apweiler R."/>
            <person name="Bruskiewich R."/>
            <person name="Bureau T."/>
            <person name="Burr F."/>
            <person name="Costa de Oliveira A."/>
            <person name="Fuks G."/>
            <person name="Habara T."/>
            <person name="Haberer G."/>
            <person name="Han B."/>
            <person name="Harada E."/>
            <person name="Hiraki A.T."/>
            <person name="Hirochika H."/>
            <person name="Hoen D."/>
            <person name="Hokari H."/>
            <person name="Hosokawa S."/>
            <person name="Hsing Y."/>
            <person name="Ikawa H."/>
            <person name="Ikeo K."/>
            <person name="Imanishi T."/>
            <person name="Ito Y."/>
            <person name="Jaiswal P."/>
            <person name="Kanno M."/>
            <person name="Kawahara Y."/>
            <person name="Kawamura T."/>
            <person name="Kawashima H."/>
            <person name="Khurana J.P."/>
            <person name="Kikuchi S."/>
            <person name="Komatsu S."/>
            <person name="Koyanagi K.O."/>
            <person name="Kubooka H."/>
            <person name="Lieberherr D."/>
            <person name="Lin Y.C."/>
            <person name="Lonsdale D."/>
            <person name="Matsumoto T."/>
            <person name="Matsuya A."/>
            <person name="McCombie W.R."/>
            <person name="Messing J."/>
            <person name="Miyao A."/>
            <person name="Mulder N."/>
            <person name="Nagamura Y."/>
            <person name="Nam J."/>
            <person name="Namiki N."/>
            <person name="Numa H."/>
            <person name="Nurimoto S."/>
            <person name="O'donovan C."/>
            <person name="Ohyanagi H."/>
            <person name="Okido T."/>
            <person name="Oota S."/>
            <person name="Osato N."/>
            <person name="Palmer L.E."/>
            <person name="Quetier F."/>
            <person name="Raghuvanshi S."/>
            <person name="Saichi N."/>
            <person name="Sakai H."/>
            <person name="Sakai Y."/>
            <person name="Sakata K."/>
            <person name="Sakurai T."/>
            <person name="Sato F."/>
            <person name="Sato Y."/>
            <person name="Schoof H."/>
            <person name="Seki M."/>
            <person name="Shibata M."/>
            <person name="Shimizu Y."/>
            <person name="Shinozaki K."/>
            <person name="Shinso Y."/>
            <person name="Singh N.K."/>
            <person name="Smith-White B."/>
            <person name="Takeda J."/>
            <person name="Tanino M."/>
            <person name="Tatusova T."/>
            <person name="Thongjuea S."/>
            <person name="Todokoro F."/>
            <person name="Tsugane M."/>
            <person name="Tyagi A.K."/>
            <person name="Vanavichit A."/>
            <person name="Wang A."/>
            <person name="Wing R.A."/>
            <person name="Yamaguchi K."/>
            <person name="Yamamoto M."/>
            <person name="Yamamoto N."/>
            <person name="Yu Y."/>
            <person name="Zhang H."/>
            <person name="Zhao Q."/>
            <person name="Higo K."/>
            <person name="Burr B."/>
            <person name="Gojobori T."/>
            <person name="Sasaki T."/>
        </authorList>
    </citation>
    <scope>NUCLEOTIDE SEQUENCE</scope>
</reference>
<reference evidence="6 7" key="2">
    <citation type="journal article" date="2005" name="Nature">
        <title>The map-based sequence of the rice genome.</title>
        <authorList>
            <consortium name="International rice genome sequencing project (IRGSP)"/>
            <person name="Matsumoto T."/>
            <person name="Wu J."/>
            <person name="Kanamori H."/>
            <person name="Katayose Y."/>
            <person name="Fujisawa M."/>
            <person name="Namiki N."/>
            <person name="Mizuno H."/>
            <person name="Yamamoto K."/>
            <person name="Antonio B.A."/>
            <person name="Baba T."/>
            <person name="Sakata K."/>
            <person name="Nagamura Y."/>
            <person name="Aoki H."/>
            <person name="Arikawa K."/>
            <person name="Arita K."/>
            <person name="Bito T."/>
            <person name="Chiden Y."/>
            <person name="Fujitsuka N."/>
            <person name="Fukunaka R."/>
            <person name="Hamada M."/>
            <person name="Harada C."/>
            <person name="Hayashi A."/>
            <person name="Hijishita S."/>
            <person name="Honda M."/>
            <person name="Hosokawa S."/>
            <person name="Ichikawa Y."/>
            <person name="Idonuma A."/>
            <person name="Iijima M."/>
            <person name="Ikeda M."/>
            <person name="Ikeno M."/>
            <person name="Ito K."/>
            <person name="Ito S."/>
            <person name="Ito T."/>
            <person name="Ito Y."/>
            <person name="Ito Y."/>
            <person name="Iwabuchi A."/>
            <person name="Kamiya K."/>
            <person name="Karasawa W."/>
            <person name="Kurita K."/>
            <person name="Katagiri S."/>
            <person name="Kikuta A."/>
            <person name="Kobayashi H."/>
            <person name="Kobayashi N."/>
            <person name="Machita K."/>
            <person name="Maehara T."/>
            <person name="Masukawa M."/>
            <person name="Mizubayashi T."/>
            <person name="Mukai Y."/>
            <person name="Nagasaki H."/>
            <person name="Nagata Y."/>
            <person name="Naito S."/>
            <person name="Nakashima M."/>
            <person name="Nakama Y."/>
            <person name="Nakamichi Y."/>
            <person name="Nakamura M."/>
            <person name="Meguro A."/>
            <person name="Negishi M."/>
            <person name="Ohta I."/>
            <person name="Ohta T."/>
            <person name="Okamoto M."/>
            <person name="Ono N."/>
            <person name="Saji S."/>
            <person name="Sakaguchi M."/>
            <person name="Sakai K."/>
            <person name="Shibata M."/>
            <person name="Shimokawa T."/>
            <person name="Song J."/>
            <person name="Takazaki Y."/>
            <person name="Terasawa K."/>
            <person name="Tsugane M."/>
            <person name="Tsuji K."/>
            <person name="Ueda S."/>
            <person name="Waki K."/>
            <person name="Yamagata H."/>
            <person name="Yamamoto M."/>
            <person name="Yamamoto S."/>
            <person name="Yamane H."/>
            <person name="Yoshiki S."/>
            <person name="Yoshihara R."/>
            <person name="Yukawa K."/>
            <person name="Zhong H."/>
            <person name="Yano M."/>
            <person name="Yuan Q."/>
            <person name="Ouyang S."/>
            <person name="Liu J."/>
            <person name="Jones K.M."/>
            <person name="Gansberger K."/>
            <person name="Moffat K."/>
            <person name="Hill J."/>
            <person name="Bera J."/>
            <person name="Fadrosh D."/>
            <person name="Jin S."/>
            <person name="Johri S."/>
            <person name="Kim M."/>
            <person name="Overton L."/>
            <person name="Reardon M."/>
            <person name="Tsitrin T."/>
            <person name="Vuong H."/>
            <person name="Weaver B."/>
            <person name="Ciecko A."/>
            <person name="Tallon L."/>
            <person name="Jackson J."/>
            <person name="Pai G."/>
            <person name="Aken S.V."/>
            <person name="Utterback T."/>
            <person name="Reidmuller S."/>
            <person name="Feldblyum T."/>
            <person name="Hsiao J."/>
            <person name="Zismann V."/>
            <person name="Iobst S."/>
            <person name="de Vazeille A.R."/>
            <person name="Buell C.R."/>
            <person name="Ying K."/>
            <person name="Li Y."/>
            <person name="Lu T."/>
            <person name="Huang Y."/>
            <person name="Zhao Q."/>
            <person name="Feng Q."/>
            <person name="Zhang L."/>
            <person name="Zhu J."/>
            <person name="Weng Q."/>
            <person name="Mu J."/>
            <person name="Lu Y."/>
            <person name="Fan D."/>
            <person name="Liu Y."/>
            <person name="Guan J."/>
            <person name="Zhang Y."/>
            <person name="Yu S."/>
            <person name="Liu X."/>
            <person name="Zhang Y."/>
            <person name="Hong G."/>
            <person name="Han B."/>
            <person name="Choisne N."/>
            <person name="Demange N."/>
            <person name="Orjeda G."/>
            <person name="Samain S."/>
            <person name="Cattolico L."/>
            <person name="Pelletier E."/>
            <person name="Couloux A."/>
            <person name="Segurens B."/>
            <person name="Wincker P."/>
            <person name="D'Hont A."/>
            <person name="Scarpelli C."/>
            <person name="Weissenbach J."/>
            <person name="Salanoubat M."/>
            <person name="Quetier F."/>
            <person name="Yu Y."/>
            <person name="Kim H.R."/>
            <person name="Rambo T."/>
            <person name="Currie J."/>
            <person name="Collura K."/>
            <person name="Luo M."/>
            <person name="Yang T."/>
            <person name="Ammiraju J.S.S."/>
            <person name="Engler F."/>
            <person name="Soderlund C."/>
            <person name="Wing R.A."/>
            <person name="Palmer L.E."/>
            <person name="de la Bastide M."/>
            <person name="Spiegel L."/>
            <person name="Nascimento L."/>
            <person name="Zutavern T."/>
            <person name="O'Shaughnessy A."/>
            <person name="Dike S."/>
            <person name="Dedhia N."/>
            <person name="Preston R."/>
            <person name="Balija V."/>
            <person name="McCombie W.R."/>
            <person name="Chow T."/>
            <person name="Chen H."/>
            <person name="Chung M."/>
            <person name="Chen C."/>
            <person name="Shaw J."/>
            <person name="Wu H."/>
            <person name="Hsiao K."/>
            <person name="Chao Y."/>
            <person name="Chu M."/>
            <person name="Cheng C."/>
            <person name="Hour A."/>
            <person name="Lee P."/>
            <person name="Lin S."/>
            <person name="Lin Y."/>
            <person name="Liou J."/>
            <person name="Liu S."/>
            <person name="Hsing Y."/>
            <person name="Raghuvanshi S."/>
            <person name="Mohanty A."/>
            <person name="Bharti A.K."/>
            <person name="Gaur A."/>
            <person name="Gupta V."/>
            <person name="Kumar D."/>
            <person name="Ravi V."/>
            <person name="Vij S."/>
            <person name="Kapur A."/>
            <person name="Khurana P."/>
            <person name="Khurana P."/>
            <person name="Khurana J.P."/>
            <person name="Tyagi A.K."/>
            <person name="Gaikwad K."/>
            <person name="Singh A."/>
            <person name="Dalal V."/>
            <person name="Srivastava S."/>
            <person name="Dixit A."/>
            <person name="Pal A.K."/>
            <person name="Ghazi I.A."/>
            <person name="Yadav M."/>
            <person name="Pandit A."/>
            <person name="Bhargava A."/>
            <person name="Sureshbabu K."/>
            <person name="Batra K."/>
            <person name="Sharma T.R."/>
            <person name="Mohapatra T."/>
            <person name="Singh N.K."/>
            <person name="Messing J."/>
            <person name="Nelson A.B."/>
            <person name="Fuks G."/>
            <person name="Kavchok S."/>
            <person name="Keizer G."/>
            <person name="Linton E."/>
            <person name="Llaca V."/>
            <person name="Song R."/>
            <person name="Tanyolac B."/>
            <person name="Young S."/>
            <person name="Ho-Il K."/>
            <person name="Hahn J.H."/>
            <person name="Sangsakoo G."/>
            <person name="Vanavichit A."/>
            <person name="de Mattos Luiz.A.T."/>
            <person name="Zimmer P.D."/>
            <person name="Malone G."/>
            <person name="Dellagostin O."/>
            <person name="de Oliveira A.C."/>
            <person name="Bevan M."/>
            <person name="Bancroft I."/>
            <person name="Minx P."/>
            <person name="Cordum H."/>
            <person name="Wilson R."/>
            <person name="Cheng Z."/>
            <person name="Jin W."/>
            <person name="Jiang J."/>
            <person name="Leong S.A."/>
            <person name="Iwama H."/>
            <person name="Gojobori T."/>
            <person name="Itoh T."/>
            <person name="Niimura Y."/>
            <person name="Fujii Y."/>
            <person name="Habara T."/>
            <person name="Sakai H."/>
            <person name="Sato Y."/>
            <person name="Wilson G."/>
            <person name="Kumar K."/>
            <person name="McCouch S."/>
            <person name="Juretic N."/>
            <person name="Hoen D."/>
            <person name="Wright S."/>
            <person name="Bruskiewich R."/>
            <person name="Bureau T."/>
            <person name="Miyao A."/>
            <person name="Hirochika H."/>
            <person name="Nishikawa T."/>
            <person name="Kadowaki K."/>
            <person name="Sugiura M."/>
            <person name="Burr B."/>
            <person name="Sasaki T."/>
        </authorList>
    </citation>
    <scope>NUCLEOTIDE SEQUENCE [LARGE SCALE GENOMIC DNA]</scope>
    <source>
        <strain evidence="7">cv. Nipponbare</strain>
    </source>
</reference>
<evidence type="ECO:0000313" key="7">
    <source>
        <dbReference type="Proteomes" id="UP000000763"/>
    </source>
</evidence>
<evidence type="ECO:0000256" key="1">
    <source>
        <dbReference type="ARBA" id="ARBA00006227"/>
    </source>
</evidence>
<keyword evidence="2" id="KW-0689">Ribosomal protein</keyword>
<feature type="region of interest" description="Disordered" evidence="4">
    <location>
        <begin position="28"/>
        <end position="48"/>
    </location>
</feature>
<dbReference type="Gramene" id="Os05t0243200-01">
    <property type="protein sequence ID" value="Os05t0243200-01"/>
    <property type="gene ID" value="Os05g0243200"/>
</dbReference>
<reference evidence="6" key="3">
    <citation type="journal article" date="2006" name="Nucleic Acids Res.">
        <title>The Rice Annotation Project Database (RAP-DB): hub for Oryza sativa ssp. japonica genome information.</title>
        <authorList>
            <person name="Ohyanagi H."/>
            <person name="Tanaka T."/>
            <person name="Sakai H."/>
            <person name="Shigemoto Y."/>
            <person name="Yamaguchi K."/>
            <person name="Habara T."/>
            <person name="Fujii Y."/>
            <person name="Antonio B.A."/>
            <person name="Nagamura Y."/>
            <person name="Imanishi T."/>
            <person name="Ikeo K."/>
            <person name="Itoh T."/>
            <person name="Gojobori T."/>
            <person name="Sasaki T."/>
        </authorList>
    </citation>
    <scope>NUCLEOTIDE SEQUENCE</scope>
</reference>
<reference evidence="6" key="8">
    <citation type="submission" date="2012-08" db="EMBL/GenBank/DDBJ databases">
        <title>The Second Rice Annotation Project Meeting (RAP2).</title>
        <authorList>
            <consortium name="The Rice Annotation Project (RAP)"/>
        </authorList>
    </citation>
    <scope>NUCLEOTIDE SEQUENCE</scope>
</reference>
<dbReference type="GO" id="GO:0006412">
    <property type="term" value="P:translation"/>
    <property type="evidence" value="ECO:0007669"/>
    <property type="project" value="InterPro"/>
</dbReference>
<dbReference type="Proteomes" id="UP000000763">
    <property type="component" value="Chromosome 5"/>
</dbReference>
<evidence type="ECO:0000313" key="6">
    <source>
        <dbReference type="EMBL" id="BAF16922.1"/>
    </source>
</evidence>
<dbReference type="GO" id="GO:0003735">
    <property type="term" value="F:structural constituent of ribosome"/>
    <property type="evidence" value="ECO:0007669"/>
    <property type="project" value="InterPro"/>
</dbReference>
<dbReference type="PANTHER" id="PTHR11545">
    <property type="entry name" value="RIBOSOMAL PROTEIN L13"/>
    <property type="match status" value="1"/>
</dbReference>
<feature type="compositionally biased region" description="Low complexity" evidence="4">
    <location>
        <begin position="36"/>
        <end position="48"/>
    </location>
</feature>
<dbReference type="KEGG" id="dosa:Os05g0243200"/>
<dbReference type="InterPro" id="IPR005822">
    <property type="entry name" value="Ribosomal_uL13"/>
</dbReference>
<dbReference type="Gene3D" id="3.90.1180.10">
    <property type="entry name" value="Ribosomal protein L13"/>
    <property type="match status" value="1"/>
</dbReference>
<proteinExistence type="inferred from homology"/>
<reference evidence="6" key="5">
    <citation type="journal article" date="2008" name="Nucleic Acids Res.">
        <title>The Rice Annotation Project Database (RAP-DB): 2008 update.</title>
        <authorList>
            <consortium name="The Rice Annotation Project (RAP)"/>
            <person name="Tanaka T."/>
            <person name="Antonio B.A."/>
            <person name="Kikuchi S."/>
            <person name="Matsumoto T."/>
            <person name="Nagamura Y."/>
            <person name="Numa H."/>
            <person name="Sakai H."/>
            <person name="Wu J."/>
            <person name="Itoh T."/>
            <person name="Sasaki T."/>
            <person name="Aono R."/>
            <person name="Fujii Y."/>
            <person name="Habara T."/>
            <person name="Harada E."/>
            <person name="Kanno M."/>
            <person name="Kawahara Y."/>
            <person name="Kawashima H."/>
            <person name="Kubooka H."/>
            <person name="Matsuya A."/>
            <person name="Nakaoka H."/>
            <person name="Saichi N."/>
            <person name="Sanbonmatsu R."/>
            <person name="Sato Y."/>
            <person name="Shinso Y."/>
            <person name="Suzuki M."/>
            <person name="Takeda J."/>
            <person name="Tanino M."/>
            <person name="Todokoro F."/>
            <person name="Yamaguchi K."/>
            <person name="Yamamoto N."/>
            <person name="Yamasaki C."/>
            <person name="Imanishi T."/>
            <person name="Okido T."/>
            <person name="Tada M."/>
            <person name="Ikeo K."/>
            <person name="Tateno Y."/>
            <person name="Gojobori T."/>
            <person name="Lin Y.C."/>
            <person name="Wei F.J."/>
            <person name="Hsing Y.I."/>
            <person name="Zhao Q."/>
            <person name="Han B."/>
            <person name="Kramer M.R."/>
            <person name="McCombie R.W."/>
            <person name="Lonsdale D."/>
            <person name="O'Donovan C.C."/>
            <person name="Whitfield E.J."/>
            <person name="Apweiler R."/>
            <person name="Koyanagi K.O."/>
            <person name="Khurana J.P."/>
            <person name="Raghuvanshi S."/>
            <person name="Singh N.K."/>
            <person name="Tyagi A.K."/>
            <person name="Haberer G."/>
            <person name="Fujisawa M."/>
            <person name="Hosokawa S."/>
            <person name="Ito Y."/>
            <person name="Ikawa H."/>
            <person name="Shibata M."/>
            <person name="Yamamoto M."/>
            <person name="Bruskiewich R.M."/>
            <person name="Hoen D.R."/>
            <person name="Bureau TE."/>
            <person name="Namiki N."/>
            <person name="Ohyanagi H."/>
            <person name="Sakai Y."/>
            <person name="Nobushima S."/>
            <person name="Sakata K."/>
            <person name="Barrero R.A."/>
            <person name="Sato Y."/>
            <person name="Souvorov A."/>
            <person name="Smith-White B."/>
            <person name="Tatusova T."/>
            <person name="An S."/>
            <person name="An G."/>
            <person name="OOta S."/>
            <person name="Fuks G."/>
            <person name="Messing J."/>
            <person name="Christie K.R."/>
            <person name="Lieberherr D."/>
            <person name="Kim H."/>
            <person name="Zuccolo A."/>
            <person name="Wing R.A."/>
            <person name="Nobuta K."/>
            <person name="Green P.J."/>
            <person name="Lu C."/>
            <person name="Meyers BC."/>
            <person name="Chaparro C."/>
            <person name="Piegu B."/>
            <person name="Panaud O."/>
            <person name="Echeverria M."/>
        </authorList>
    </citation>
    <scope>NUCLEOTIDE SEQUENCE</scope>
</reference>
<comment type="similarity">
    <text evidence="1">Belongs to the universal ribosomal protein uL13 family.</text>
</comment>
<keyword evidence="3" id="KW-0687">Ribonucleoprotein</keyword>
<dbReference type="EMBL" id="AC137606">
    <property type="protein sequence ID" value="AAV24819.1"/>
    <property type="molecule type" value="Genomic_DNA"/>
</dbReference>
<dbReference type="FunFam" id="3.90.1180.10:FF:000021">
    <property type="match status" value="1"/>
</dbReference>
<dbReference type="AlphaFoldDB" id="Q0DJQ1"/>
<dbReference type="Pfam" id="PF00572">
    <property type="entry name" value="Ribosomal_L13"/>
    <property type="match status" value="1"/>
</dbReference>
<dbReference type="SMR" id="Q0DJQ1"/>
<gene>
    <name evidence="6" type="ordered locus">Os05g0243200</name>
    <name evidence="5" type="ORF">OSJNBa0004B23.10</name>
</gene>
<evidence type="ECO:0000256" key="4">
    <source>
        <dbReference type="SAM" id="MobiDB-lite"/>
    </source>
</evidence>
<name>Q0DJQ1_ORYSJ</name>
<dbReference type="GO" id="GO:1990904">
    <property type="term" value="C:ribonucleoprotein complex"/>
    <property type="evidence" value="ECO:0007669"/>
    <property type="project" value="UniProtKB-KW"/>
</dbReference>
<evidence type="ECO:0000256" key="2">
    <source>
        <dbReference type="ARBA" id="ARBA00022980"/>
    </source>
</evidence>
<dbReference type="OrthoDB" id="274622at2759"/>
<accession>Q0DJQ1</accession>
<evidence type="ECO:0000256" key="3">
    <source>
        <dbReference type="ARBA" id="ARBA00023274"/>
    </source>
</evidence>
<protein>
    <submittedName>
        <fullName evidence="6">Os05g0243200 protein</fullName>
    </submittedName>
</protein>
<evidence type="ECO:0000313" key="5">
    <source>
        <dbReference type="EMBL" id="AAV24819.1"/>
    </source>
</evidence>
<reference evidence="6" key="7">
    <citation type="submission" date="2012-08" db="EMBL/GenBank/DDBJ databases">
        <title>Oryza sativa nipponbare(GA3) genomic DNA, chromosome 5.</title>
        <authorList>
            <consortium name="IRGSP(International Rice Genome Sequencing Project)"/>
        </authorList>
    </citation>
    <scope>NUCLEOTIDE SEQUENCE</scope>
</reference>
<dbReference type="SUPFAM" id="SSF52161">
    <property type="entry name" value="Ribosomal protein L13"/>
    <property type="match status" value="1"/>
</dbReference>
<sequence length="160" mass="17455">MLPAALLPHLLIPPMMGRIASPLIPPKPGRITWPRSGRTPGTPMTSSPPMLWSTRCWSNASALLWSPPPRIRSPSPSLSRSWTYNEPLLAAILVSTAKSCSALADLRRINLDGLRWCVFDAKGQVLGRLASQIAVVLQGKDKPTYAPHVENRDMCVVLNG</sequence>
<dbReference type="EMBL" id="AP008211">
    <property type="protein sequence ID" value="BAF16922.1"/>
    <property type="molecule type" value="Genomic_DNA"/>
</dbReference>